<gene>
    <name evidence="2" type="ORF">RYX45_21825</name>
</gene>
<proteinExistence type="predicted"/>
<dbReference type="Proteomes" id="UP001285636">
    <property type="component" value="Unassembled WGS sequence"/>
</dbReference>
<feature type="transmembrane region" description="Helical" evidence="1">
    <location>
        <begin position="23"/>
        <end position="47"/>
    </location>
</feature>
<keyword evidence="1" id="KW-0472">Membrane</keyword>
<dbReference type="EMBL" id="JAWJAY010000504">
    <property type="protein sequence ID" value="MDV2887810.1"/>
    <property type="molecule type" value="Genomic_DNA"/>
</dbReference>
<feature type="non-terminal residue" evidence="2">
    <location>
        <position position="1"/>
    </location>
</feature>
<keyword evidence="1" id="KW-0812">Transmembrane</keyword>
<reference evidence="2" key="1">
    <citation type="submission" date="2023-10" db="EMBL/GenBank/DDBJ databases">
        <title>Screening of Alkalihalophilus pseudofirmusBZ-TG-HK211 and Its Alleviation of Salt Stress on Rapeseed Growth.</title>
        <authorList>
            <person name="Zhao B."/>
            <person name="Guo T."/>
        </authorList>
    </citation>
    <scope>NUCLEOTIDE SEQUENCE</scope>
    <source>
        <strain evidence="2">BZ-TG-HK211</strain>
    </source>
</reference>
<protein>
    <submittedName>
        <fullName evidence="2">ABC transporter permease</fullName>
    </submittedName>
</protein>
<evidence type="ECO:0000313" key="2">
    <source>
        <dbReference type="EMBL" id="MDV2887810.1"/>
    </source>
</evidence>
<comment type="caution">
    <text evidence="2">The sequence shown here is derived from an EMBL/GenBank/DDBJ whole genome shotgun (WGS) entry which is preliminary data.</text>
</comment>
<feature type="non-terminal residue" evidence="2">
    <location>
        <position position="92"/>
    </location>
</feature>
<feature type="transmembrane region" description="Helical" evidence="1">
    <location>
        <begin position="59"/>
        <end position="80"/>
    </location>
</feature>
<dbReference type="AlphaFoldDB" id="A0AAJ2NSI7"/>
<organism evidence="2 3">
    <name type="scientific">Alkalihalophilus pseudofirmus</name>
    <name type="common">Bacillus pseudofirmus</name>
    <dbReference type="NCBI Taxonomy" id="79885"/>
    <lineage>
        <taxon>Bacteria</taxon>
        <taxon>Bacillati</taxon>
        <taxon>Bacillota</taxon>
        <taxon>Bacilli</taxon>
        <taxon>Bacillales</taxon>
        <taxon>Bacillaceae</taxon>
        <taxon>Alkalihalophilus</taxon>
    </lineage>
</organism>
<keyword evidence="1" id="KW-1133">Transmembrane helix</keyword>
<name>A0AAJ2NSI7_ALKPS</name>
<evidence type="ECO:0000313" key="3">
    <source>
        <dbReference type="Proteomes" id="UP001285636"/>
    </source>
</evidence>
<sequence>EKQTLNILLTTNQSSASIIFGKLISSVSFLLLMIFASMPIYSIVFLYGGISPGQVLVVLGYYIFTILVFGSIGIFFSTLVRKTIIAMITTYG</sequence>
<evidence type="ECO:0000256" key="1">
    <source>
        <dbReference type="SAM" id="Phobius"/>
    </source>
</evidence>
<accession>A0AAJ2NSI7</accession>